<feature type="repeat" description="RCC1" evidence="2">
    <location>
        <begin position="324"/>
        <end position="375"/>
    </location>
</feature>
<evidence type="ECO:0000313" key="8">
    <source>
        <dbReference type="Proteomes" id="UP001150062"/>
    </source>
</evidence>
<evidence type="ECO:0000256" key="3">
    <source>
        <dbReference type="SAM" id="MobiDB-lite"/>
    </source>
</evidence>
<feature type="repeat" description="RCC1" evidence="2">
    <location>
        <begin position="220"/>
        <end position="271"/>
    </location>
</feature>
<evidence type="ECO:0000313" key="5">
    <source>
        <dbReference type="EMBL" id="KAJ3428283.1"/>
    </source>
</evidence>
<proteinExistence type="predicted"/>
<dbReference type="GO" id="GO:0016567">
    <property type="term" value="P:protein ubiquitination"/>
    <property type="evidence" value="ECO:0007669"/>
    <property type="project" value="InterPro"/>
</dbReference>
<feature type="compositionally biased region" description="Basic and acidic residues" evidence="3">
    <location>
        <begin position="445"/>
        <end position="467"/>
    </location>
</feature>
<dbReference type="AlphaFoldDB" id="A0AAV7YL02"/>
<dbReference type="InterPro" id="IPR058923">
    <property type="entry name" value="RCC1-like_dom"/>
</dbReference>
<feature type="repeat" description="RCC1" evidence="2">
    <location>
        <begin position="272"/>
        <end position="323"/>
    </location>
</feature>
<dbReference type="EMBL" id="JAOAOG010000301">
    <property type="protein sequence ID" value="KAJ6231263.1"/>
    <property type="molecule type" value="Genomic_DNA"/>
</dbReference>
<feature type="compositionally biased region" description="Low complexity" evidence="3">
    <location>
        <begin position="468"/>
        <end position="479"/>
    </location>
</feature>
<sequence length="560" mass="61569">MGNLHKNQVFGFGSNEDSQLGLLTKETIVKVPTQLNEPKDVIVRQISAGGSHIAMLIEKSDRRRAVYTCGNGYSGQLGHGFLDSFSVPKRVDALMNKKIRKVACGSNHTLALTYDGEVYSWGRGQDGQLGHGNLSQSLTPRKIEAISKSGIIDIAAGDTHSAAISSTGEVYTWGGGLSNFLGHKQNNKRPIPHIIPNFENIDAIKIACGAQHTVLLTSKGVVYSWGRGSDGQLGHGDFKFQPIPQKIELLDKKPVSDISCGRQYTSIVTMDGKLYTFGSNDCGQLGHSELGTINKPKLVKDFSSFHIVSVSCGNSHTLALTKEGYVFGFGSGEQGQLGIGKNQGNQKPKLISKLKNTLIRQVECGNDFSFVLSGGPIHNPFFVPEDTEIPETAIYEDRQNAEKLRLEKLYRISTNKLNYIDLSFDEEYETSSDDYTTSSSSGEEGENKNEKKDSKEIKKEEKKDDKTNTNNKIDLGSESGSEDSDDEPPDHFVCPITFEVMFDPVLASDGYSYEREAIEDWFSKKDTSPMTGANITSKVLVPNNSLKEQIMSSKWADEFD</sequence>
<dbReference type="Pfam" id="PF04564">
    <property type="entry name" value="U-box"/>
    <property type="match status" value="1"/>
</dbReference>
<evidence type="ECO:0000256" key="1">
    <source>
        <dbReference type="ARBA" id="ARBA00022737"/>
    </source>
</evidence>
<dbReference type="PANTHER" id="PTHR22870:SF466">
    <property type="entry name" value="ANKYRIN REPEAT-CONTAINING PROTEIN"/>
    <property type="match status" value="1"/>
</dbReference>
<name>A0AAV7YL02_9EUKA</name>
<dbReference type="PRINTS" id="PR00633">
    <property type="entry name" value="RCCNDNSATION"/>
</dbReference>
<reference evidence="5" key="2">
    <citation type="submission" date="2022-08" db="EMBL/GenBank/DDBJ databases">
        <title>Novel sulphate-reducing endosymbionts in the free-living metamonad Anaeramoeba.</title>
        <authorList>
            <person name="Jerlstrom-Hultqvist J."/>
            <person name="Cepicka I."/>
            <person name="Gallot-Lavallee L."/>
            <person name="Salas-Leiva D."/>
            <person name="Curtis B.A."/>
            <person name="Zahonova K."/>
            <person name="Pipaliya S."/>
            <person name="Dacks J."/>
            <person name="Roger A.J."/>
        </authorList>
    </citation>
    <scope>NUCLEOTIDE SEQUENCE</scope>
    <source>
        <strain evidence="5">Busselton2</strain>
    </source>
</reference>
<dbReference type="InterPro" id="IPR000408">
    <property type="entry name" value="Reg_chr_condens"/>
</dbReference>
<dbReference type="Proteomes" id="UP001150062">
    <property type="component" value="Unassembled WGS sequence"/>
</dbReference>
<dbReference type="SUPFAM" id="SSF57850">
    <property type="entry name" value="RING/U-box"/>
    <property type="match status" value="1"/>
</dbReference>
<dbReference type="SUPFAM" id="SSF50985">
    <property type="entry name" value="RCC1/BLIP-II"/>
    <property type="match status" value="1"/>
</dbReference>
<keyword evidence="8" id="KW-1185">Reference proteome</keyword>
<evidence type="ECO:0000259" key="4">
    <source>
        <dbReference type="PROSITE" id="PS51698"/>
    </source>
</evidence>
<dbReference type="InterPro" id="IPR009091">
    <property type="entry name" value="RCC1/BLIP-II"/>
</dbReference>
<reference evidence="6" key="1">
    <citation type="submission" date="2022-08" db="EMBL/GenBank/DDBJ databases">
        <title>Novel sulfate-reducing endosymbionts in the free-living metamonad Anaeramoeba.</title>
        <authorList>
            <person name="Jerlstrom-Hultqvist J."/>
            <person name="Cepicka I."/>
            <person name="Gallot-Lavallee L."/>
            <person name="Salas-Leiva D."/>
            <person name="Curtis B.A."/>
            <person name="Zahonova K."/>
            <person name="Pipaliya S."/>
            <person name="Dacks J."/>
            <person name="Roger A.J."/>
        </authorList>
    </citation>
    <scope>NUCLEOTIDE SEQUENCE</scope>
    <source>
        <strain evidence="6">Schooner1</strain>
    </source>
</reference>
<dbReference type="PANTHER" id="PTHR22870">
    <property type="entry name" value="REGULATOR OF CHROMOSOME CONDENSATION"/>
    <property type="match status" value="1"/>
</dbReference>
<accession>A0AAV7YL02</accession>
<dbReference type="Gene3D" id="2.130.10.30">
    <property type="entry name" value="Regulator of chromosome condensation 1/beta-lactamase-inhibitor protein II"/>
    <property type="match status" value="2"/>
</dbReference>
<gene>
    <name evidence="5" type="ORF">M0812_25915</name>
    <name evidence="6" type="ORF">M0813_05992</name>
</gene>
<dbReference type="Pfam" id="PF25390">
    <property type="entry name" value="WD40_RLD"/>
    <property type="match status" value="1"/>
</dbReference>
<dbReference type="CDD" id="cd16655">
    <property type="entry name" value="RING-Ubox_WDSUB1-like"/>
    <property type="match status" value="1"/>
</dbReference>
<evidence type="ECO:0000313" key="7">
    <source>
        <dbReference type="Proteomes" id="UP001146793"/>
    </source>
</evidence>
<dbReference type="EMBL" id="JANTQA010000060">
    <property type="protein sequence ID" value="KAJ3428283.1"/>
    <property type="molecule type" value="Genomic_DNA"/>
</dbReference>
<feature type="repeat" description="RCC1" evidence="2">
    <location>
        <begin position="168"/>
        <end position="219"/>
    </location>
</feature>
<dbReference type="PROSITE" id="PS50012">
    <property type="entry name" value="RCC1_3"/>
    <property type="match status" value="7"/>
</dbReference>
<organism evidence="5 7">
    <name type="scientific">Anaeramoeba flamelloides</name>
    <dbReference type="NCBI Taxonomy" id="1746091"/>
    <lineage>
        <taxon>Eukaryota</taxon>
        <taxon>Metamonada</taxon>
        <taxon>Anaeramoebidae</taxon>
        <taxon>Anaeramoeba</taxon>
    </lineage>
</organism>
<protein>
    <recommendedName>
        <fullName evidence="4">U-box domain-containing protein</fullName>
    </recommendedName>
</protein>
<dbReference type="InterPro" id="IPR003613">
    <property type="entry name" value="Ubox_domain"/>
</dbReference>
<dbReference type="Gene3D" id="3.30.40.10">
    <property type="entry name" value="Zinc/RING finger domain, C3HC4 (zinc finger)"/>
    <property type="match status" value="1"/>
</dbReference>
<dbReference type="Pfam" id="PF00415">
    <property type="entry name" value="RCC1"/>
    <property type="match status" value="1"/>
</dbReference>
<dbReference type="SMART" id="SM00504">
    <property type="entry name" value="Ubox"/>
    <property type="match status" value="1"/>
</dbReference>
<dbReference type="InterPro" id="IPR013083">
    <property type="entry name" value="Znf_RING/FYVE/PHD"/>
</dbReference>
<feature type="domain" description="U-box" evidence="4">
    <location>
        <begin position="487"/>
        <end position="560"/>
    </location>
</feature>
<dbReference type="Proteomes" id="UP001146793">
    <property type="component" value="Unassembled WGS sequence"/>
</dbReference>
<comment type="caution">
    <text evidence="5">The sequence shown here is derived from an EMBL/GenBank/DDBJ whole genome shotgun (WGS) entry which is preliminary data.</text>
</comment>
<dbReference type="PROSITE" id="PS00626">
    <property type="entry name" value="RCC1_2"/>
    <property type="match status" value="4"/>
</dbReference>
<feature type="repeat" description="RCC1" evidence="2">
    <location>
        <begin position="7"/>
        <end position="59"/>
    </location>
</feature>
<feature type="region of interest" description="Disordered" evidence="3">
    <location>
        <begin position="430"/>
        <end position="492"/>
    </location>
</feature>
<feature type="repeat" description="RCC1" evidence="2">
    <location>
        <begin position="116"/>
        <end position="167"/>
    </location>
</feature>
<feature type="repeat" description="RCC1" evidence="2">
    <location>
        <begin position="64"/>
        <end position="115"/>
    </location>
</feature>
<dbReference type="InterPro" id="IPR051210">
    <property type="entry name" value="Ub_ligase/GEF_domain"/>
</dbReference>
<dbReference type="PROSITE" id="PS51698">
    <property type="entry name" value="U_BOX"/>
    <property type="match status" value="1"/>
</dbReference>
<dbReference type="GO" id="GO:0004842">
    <property type="term" value="F:ubiquitin-protein transferase activity"/>
    <property type="evidence" value="ECO:0007669"/>
    <property type="project" value="InterPro"/>
</dbReference>
<evidence type="ECO:0000256" key="2">
    <source>
        <dbReference type="PROSITE-ProRule" id="PRU00235"/>
    </source>
</evidence>
<evidence type="ECO:0000313" key="6">
    <source>
        <dbReference type="EMBL" id="KAJ6231263.1"/>
    </source>
</evidence>
<feature type="compositionally biased region" description="Low complexity" evidence="3">
    <location>
        <begin position="433"/>
        <end position="442"/>
    </location>
</feature>
<keyword evidence="1" id="KW-0677">Repeat</keyword>